<evidence type="ECO:0000313" key="2">
    <source>
        <dbReference type="Proteomes" id="UP000828941"/>
    </source>
</evidence>
<evidence type="ECO:0000313" key="1">
    <source>
        <dbReference type="EMBL" id="KAI4298355.1"/>
    </source>
</evidence>
<protein>
    <submittedName>
        <fullName evidence="1">Uncharacterized protein</fullName>
    </submittedName>
</protein>
<accession>A0ACB9KMG1</accession>
<comment type="caution">
    <text evidence="1">The sequence shown here is derived from an EMBL/GenBank/DDBJ whole genome shotgun (WGS) entry which is preliminary data.</text>
</comment>
<proteinExistence type="predicted"/>
<organism evidence="1 2">
    <name type="scientific">Bauhinia variegata</name>
    <name type="common">Purple orchid tree</name>
    <name type="synonym">Phanera variegata</name>
    <dbReference type="NCBI Taxonomy" id="167791"/>
    <lineage>
        <taxon>Eukaryota</taxon>
        <taxon>Viridiplantae</taxon>
        <taxon>Streptophyta</taxon>
        <taxon>Embryophyta</taxon>
        <taxon>Tracheophyta</taxon>
        <taxon>Spermatophyta</taxon>
        <taxon>Magnoliopsida</taxon>
        <taxon>eudicotyledons</taxon>
        <taxon>Gunneridae</taxon>
        <taxon>Pentapetalae</taxon>
        <taxon>rosids</taxon>
        <taxon>fabids</taxon>
        <taxon>Fabales</taxon>
        <taxon>Fabaceae</taxon>
        <taxon>Cercidoideae</taxon>
        <taxon>Cercideae</taxon>
        <taxon>Bauhiniinae</taxon>
        <taxon>Bauhinia</taxon>
    </lineage>
</organism>
<dbReference type="Proteomes" id="UP000828941">
    <property type="component" value="Chromosome 13"/>
</dbReference>
<dbReference type="EMBL" id="CM039438">
    <property type="protein sequence ID" value="KAI4298355.1"/>
    <property type="molecule type" value="Genomic_DNA"/>
</dbReference>
<sequence>MEEKRREAGAQPPSSADSPASEPASSRRRAGGQKRKANGLNASNSSTTPSKRITREKASPVHPPIHNGPLTRARQIPNNFTTAATASAPGGESTPPVASVKQSGHAVPHEYLNGNLVARGEEFNKESKWEALEAAIEAEFEDIRSRGNNAHVVPSHCGWFSWTDVHPIEKHTLPSFFNGKTENRTPDTYIEIRNWIMKKFHANPNTLIELKDLSELNFEDSDAKQEVMEFLDHWGLINFHPFPSMDSAVASADDDIVAEKNSLVEKVYRFETPQLGSPVVPKTTLMTPAMPPGLFPESTIAEELVKQEGPSVEYHCNSCSADCSRKRYHCQKQADFDLCTDCFSNGKFGSGMSSADFILMEPAEVPGVSGGKWTDQETLLLLEALELYKENWNEIAEHVATKTKAQCILHFLQMPIEDGFFDCDDIDASFKETADPPATNNGSSVLKDASEIIESKTSDFGEGQVLTLQNETSKAEDSSKVKGDKETPKPEDDGEEKIGEAEETPKPEDVGEVKISEAGNDYATVALKETFEAIGFSHGPEGPSSFAEVGNPVMAMAVFFARLAGSDAAVASAHCSLKSISANFPSIQLAARHCFVLEDPPDDKNEPTSVERDSNKDGDLDDKNEKQDKSMLDAKDLSNDNNDKKSETNPLENKSQLDSINDGTSEKPIALKKQATDNHEEAGLDNCNDSSNSKLPTDQAATTIGDSNGSISKAEISPSSAGLLDGASTSEPCQPAKELKDGDLASDSLPSEKNEPQHSITPNSANEHLQSIQTPKEAELVSNSIPSDESKHQNPLSTNLIGESLETTNSVMDVDLVSNCLPSENNVSHPLVTSDASQPTRTEKVVDMMSSSVSLDKNEPLHPVISNSYAENGSSTVAGEDHTEDGTKAKDDIIEEREDNKFEKVKRAAVSTLAAAAVKATLLANQEEDQIRQLATLLIEKQLHKLEAKLAFFNEMENVTLRVREQLDRSRQKLYHQRAMIIASRLGLPASSSRGVPPSFPTNRIPLNLANSGPRPPINMNPQRPPMSNPMGTSATTLPNPLASATAAGNLVRPSN</sequence>
<gene>
    <name evidence="1" type="ORF">L6164_031927</name>
</gene>
<keyword evidence="2" id="KW-1185">Reference proteome</keyword>
<name>A0ACB9KMG1_BAUVA</name>
<reference evidence="1 2" key="1">
    <citation type="journal article" date="2022" name="DNA Res.">
        <title>Chromosomal-level genome assembly of the orchid tree Bauhinia variegata (Leguminosae; Cercidoideae) supports the allotetraploid origin hypothesis of Bauhinia.</title>
        <authorList>
            <person name="Zhong Y."/>
            <person name="Chen Y."/>
            <person name="Zheng D."/>
            <person name="Pang J."/>
            <person name="Liu Y."/>
            <person name="Luo S."/>
            <person name="Meng S."/>
            <person name="Qian L."/>
            <person name="Wei D."/>
            <person name="Dai S."/>
            <person name="Zhou R."/>
        </authorList>
    </citation>
    <scope>NUCLEOTIDE SEQUENCE [LARGE SCALE GENOMIC DNA]</scope>
    <source>
        <strain evidence="1">BV-YZ2020</strain>
    </source>
</reference>